<dbReference type="AlphaFoldDB" id="F2UI95"/>
<dbReference type="PANTHER" id="PTHR46364">
    <property type="entry name" value="OS08G0421900 PROTEIN"/>
    <property type="match status" value="1"/>
</dbReference>
<sequence>MTEFTENSREYSSFNLGNVTFNCGDTILVKGASSMEYVADIVRVFTNNDRDVYVELKWFYRPEDLPGGRQEHHGAEEVLRSNHRDIVSARVVEGLCAVLPMPEYEERQAKGQAVFRDGQALPTFFWRSNYNVKTRKITRPPKKFCVCRRPYNPDKLMVCCDSCDSWYHAKCMGMNEEEALEPGKEWHCLKCIETGKVPRAKAEKLLQETEANTAVRTLAGTKKGEQPAKRAKLQAKKKKKKQQQQPQPPKTARRHKQKGDAS</sequence>
<dbReference type="InterPro" id="IPR001025">
    <property type="entry name" value="BAH_dom"/>
</dbReference>
<dbReference type="Gene3D" id="3.30.40.10">
    <property type="entry name" value="Zinc/RING finger domain, C3HC4 (zinc finger)"/>
    <property type="match status" value="1"/>
</dbReference>
<dbReference type="GO" id="GO:0003682">
    <property type="term" value="F:chromatin binding"/>
    <property type="evidence" value="ECO:0007669"/>
    <property type="project" value="InterPro"/>
</dbReference>
<evidence type="ECO:0000313" key="8">
    <source>
        <dbReference type="EMBL" id="EGD76844.1"/>
    </source>
</evidence>
<feature type="compositionally biased region" description="Basic residues" evidence="5">
    <location>
        <begin position="251"/>
        <end position="262"/>
    </location>
</feature>
<dbReference type="OMA" id="KFICLCE"/>
<keyword evidence="2 4" id="KW-0863">Zinc-finger</keyword>
<keyword evidence="9" id="KW-1185">Reference proteome</keyword>
<dbReference type="OrthoDB" id="436852at2759"/>
<dbReference type="Pfam" id="PF01426">
    <property type="entry name" value="BAH"/>
    <property type="match status" value="1"/>
</dbReference>
<dbReference type="eggNOG" id="KOG1886">
    <property type="taxonomic scope" value="Eukaryota"/>
</dbReference>
<evidence type="ECO:0008006" key="10">
    <source>
        <dbReference type="Google" id="ProtNLM"/>
    </source>
</evidence>
<feature type="region of interest" description="Disordered" evidence="5">
    <location>
        <begin position="215"/>
        <end position="262"/>
    </location>
</feature>
<dbReference type="EMBL" id="GL832975">
    <property type="protein sequence ID" value="EGD76844.1"/>
    <property type="molecule type" value="Genomic_DNA"/>
</dbReference>
<evidence type="ECO:0000313" key="9">
    <source>
        <dbReference type="Proteomes" id="UP000007799"/>
    </source>
</evidence>
<evidence type="ECO:0000256" key="1">
    <source>
        <dbReference type="ARBA" id="ARBA00022723"/>
    </source>
</evidence>
<dbReference type="InterPro" id="IPR001965">
    <property type="entry name" value="Znf_PHD"/>
</dbReference>
<keyword evidence="3" id="KW-0862">Zinc</keyword>
<protein>
    <recommendedName>
        <fullName evidence="10">PHD-type domain-containing protein</fullName>
    </recommendedName>
</protein>
<proteinExistence type="predicted"/>
<dbReference type="InterPro" id="IPR019787">
    <property type="entry name" value="Znf_PHD-finger"/>
</dbReference>
<dbReference type="PROSITE" id="PS51038">
    <property type="entry name" value="BAH"/>
    <property type="match status" value="1"/>
</dbReference>
<dbReference type="InterPro" id="IPR043151">
    <property type="entry name" value="BAH_sf"/>
</dbReference>
<dbReference type="CDD" id="cd04370">
    <property type="entry name" value="BAH"/>
    <property type="match status" value="1"/>
</dbReference>
<evidence type="ECO:0000256" key="5">
    <source>
        <dbReference type="SAM" id="MobiDB-lite"/>
    </source>
</evidence>
<feature type="domain" description="PHD-type" evidence="6">
    <location>
        <begin position="142"/>
        <end position="194"/>
    </location>
</feature>
<evidence type="ECO:0000259" key="7">
    <source>
        <dbReference type="PROSITE" id="PS51038"/>
    </source>
</evidence>
<dbReference type="SMART" id="SM00439">
    <property type="entry name" value="BAH"/>
    <property type="match status" value="1"/>
</dbReference>
<feature type="compositionally biased region" description="Basic residues" evidence="5">
    <location>
        <begin position="229"/>
        <end position="242"/>
    </location>
</feature>
<dbReference type="SMART" id="SM00249">
    <property type="entry name" value="PHD"/>
    <property type="match status" value="1"/>
</dbReference>
<dbReference type="InterPro" id="IPR011011">
    <property type="entry name" value="Znf_FYVE_PHD"/>
</dbReference>
<evidence type="ECO:0000256" key="4">
    <source>
        <dbReference type="PROSITE-ProRule" id="PRU00146"/>
    </source>
</evidence>
<dbReference type="PROSITE" id="PS50016">
    <property type="entry name" value="ZF_PHD_2"/>
    <property type="match status" value="1"/>
</dbReference>
<dbReference type="KEGG" id="sre:PTSG_08191"/>
<dbReference type="STRING" id="946362.F2UI95"/>
<dbReference type="RefSeq" id="XP_004991216.1">
    <property type="nucleotide sequence ID" value="XM_004991159.1"/>
</dbReference>
<evidence type="ECO:0000259" key="6">
    <source>
        <dbReference type="PROSITE" id="PS50016"/>
    </source>
</evidence>
<dbReference type="SUPFAM" id="SSF57903">
    <property type="entry name" value="FYVE/PHD zinc finger"/>
    <property type="match status" value="1"/>
</dbReference>
<dbReference type="GeneID" id="16071777"/>
<feature type="domain" description="BAH" evidence="7">
    <location>
        <begin position="19"/>
        <end position="141"/>
    </location>
</feature>
<dbReference type="InterPro" id="IPR013083">
    <property type="entry name" value="Znf_RING/FYVE/PHD"/>
</dbReference>
<organism evidence="9">
    <name type="scientific">Salpingoeca rosetta (strain ATCC 50818 / BSB-021)</name>
    <dbReference type="NCBI Taxonomy" id="946362"/>
    <lineage>
        <taxon>Eukaryota</taxon>
        <taxon>Choanoflagellata</taxon>
        <taxon>Craspedida</taxon>
        <taxon>Salpingoecidae</taxon>
        <taxon>Salpingoeca</taxon>
    </lineage>
</organism>
<dbReference type="InParanoid" id="F2UI95"/>
<dbReference type="PROSITE" id="PS01359">
    <property type="entry name" value="ZF_PHD_1"/>
    <property type="match status" value="1"/>
</dbReference>
<accession>F2UI95</accession>
<evidence type="ECO:0000256" key="2">
    <source>
        <dbReference type="ARBA" id="ARBA00022771"/>
    </source>
</evidence>
<dbReference type="Proteomes" id="UP000007799">
    <property type="component" value="Unassembled WGS sequence"/>
</dbReference>
<reference evidence="8" key="1">
    <citation type="submission" date="2009-08" db="EMBL/GenBank/DDBJ databases">
        <title>Annotation of Salpingoeca rosetta.</title>
        <authorList>
            <consortium name="The Broad Institute Genome Sequencing Platform"/>
            <person name="Russ C."/>
            <person name="Cuomo C."/>
            <person name="Burger G."/>
            <person name="Gray M.W."/>
            <person name="Holland P.W.H."/>
            <person name="King N."/>
            <person name="Lang F.B.F."/>
            <person name="Roger A.J."/>
            <person name="Ruiz-Trillo I."/>
            <person name="Young S.K."/>
            <person name="Zeng Q."/>
            <person name="Gargeya S."/>
            <person name="Alvarado L."/>
            <person name="Berlin A."/>
            <person name="Chapman S.B."/>
            <person name="Chen Z."/>
            <person name="Freedman E."/>
            <person name="Gellesch M."/>
            <person name="Goldberg J."/>
            <person name="Griggs A."/>
            <person name="Gujja S."/>
            <person name="Heilman E."/>
            <person name="Heiman D."/>
            <person name="Howarth C."/>
            <person name="Mehta T."/>
            <person name="Neiman D."/>
            <person name="Pearson M."/>
            <person name="Roberts A."/>
            <person name="Saif S."/>
            <person name="Shea T."/>
            <person name="Shenoy N."/>
            <person name="Sisk P."/>
            <person name="Stolte C."/>
            <person name="Sykes S."/>
            <person name="White J."/>
            <person name="Yandava C."/>
            <person name="Haas B."/>
            <person name="Nusbaum C."/>
            <person name="Birren B."/>
        </authorList>
    </citation>
    <scope>NUCLEOTIDE SEQUENCE [LARGE SCALE GENOMIC DNA]</scope>
    <source>
        <strain evidence="8">ATCC 50818</strain>
    </source>
</reference>
<keyword evidence="1" id="KW-0479">Metal-binding</keyword>
<name>F2UI95_SALR5</name>
<gene>
    <name evidence="8" type="ORF">PTSG_08191</name>
</gene>
<dbReference type="Gene3D" id="2.30.30.490">
    <property type="match status" value="1"/>
</dbReference>
<dbReference type="Pfam" id="PF00628">
    <property type="entry name" value="PHD"/>
    <property type="match status" value="1"/>
</dbReference>
<dbReference type="GO" id="GO:0008270">
    <property type="term" value="F:zinc ion binding"/>
    <property type="evidence" value="ECO:0007669"/>
    <property type="project" value="UniProtKB-KW"/>
</dbReference>
<evidence type="ECO:0000256" key="3">
    <source>
        <dbReference type="ARBA" id="ARBA00022833"/>
    </source>
</evidence>
<dbReference type="InterPro" id="IPR019786">
    <property type="entry name" value="Zinc_finger_PHD-type_CS"/>
</dbReference>